<keyword evidence="2" id="KW-1185">Reference proteome</keyword>
<comment type="caution">
    <text evidence="1">The sequence shown here is derived from an EMBL/GenBank/DDBJ whole genome shotgun (WGS) entry which is preliminary data.</text>
</comment>
<dbReference type="EMBL" id="MU003544">
    <property type="protein sequence ID" value="KAF2463863.1"/>
    <property type="molecule type" value="Genomic_DNA"/>
</dbReference>
<accession>A0ACB6QAB3</accession>
<protein>
    <submittedName>
        <fullName evidence="1">Uncharacterized protein</fullName>
    </submittedName>
</protein>
<dbReference type="Proteomes" id="UP000799755">
    <property type="component" value="Unassembled WGS sequence"/>
</dbReference>
<proteinExistence type="predicted"/>
<reference evidence="1" key="1">
    <citation type="journal article" date="2020" name="Stud. Mycol.">
        <title>101 Dothideomycetes genomes: a test case for predicting lifestyles and emergence of pathogens.</title>
        <authorList>
            <person name="Haridas S."/>
            <person name="Albert R."/>
            <person name="Binder M."/>
            <person name="Bloem J."/>
            <person name="Labutti K."/>
            <person name="Salamov A."/>
            <person name="Andreopoulos B."/>
            <person name="Baker S."/>
            <person name="Barry K."/>
            <person name="Bills G."/>
            <person name="Bluhm B."/>
            <person name="Cannon C."/>
            <person name="Castanera R."/>
            <person name="Culley D."/>
            <person name="Daum C."/>
            <person name="Ezra D."/>
            <person name="Gonzalez J."/>
            <person name="Henrissat B."/>
            <person name="Kuo A."/>
            <person name="Liang C."/>
            <person name="Lipzen A."/>
            <person name="Lutzoni F."/>
            <person name="Magnuson J."/>
            <person name="Mondo S."/>
            <person name="Nolan M."/>
            <person name="Ohm R."/>
            <person name="Pangilinan J."/>
            <person name="Park H.-J."/>
            <person name="Ramirez L."/>
            <person name="Alfaro M."/>
            <person name="Sun H."/>
            <person name="Tritt A."/>
            <person name="Yoshinaga Y."/>
            <person name="Zwiers L.-H."/>
            <person name="Turgeon B."/>
            <person name="Goodwin S."/>
            <person name="Spatafora J."/>
            <person name="Crous P."/>
            <person name="Grigoriev I."/>
        </authorList>
    </citation>
    <scope>NUCLEOTIDE SEQUENCE</scope>
    <source>
        <strain evidence="1">ATCC 200398</strain>
    </source>
</reference>
<name>A0ACB6QAB3_9PLEO</name>
<sequence>MRRSVRGSQQRIAAINSLTNRGRTCKVRCAARGIASFKPLLPQPIIRLSVGCS</sequence>
<evidence type="ECO:0000313" key="2">
    <source>
        <dbReference type="Proteomes" id="UP000799755"/>
    </source>
</evidence>
<organism evidence="1 2">
    <name type="scientific">Lindgomyces ingoldianus</name>
    <dbReference type="NCBI Taxonomy" id="673940"/>
    <lineage>
        <taxon>Eukaryota</taxon>
        <taxon>Fungi</taxon>
        <taxon>Dikarya</taxon>
        <taxon>Ascomycota</taxon>
        <taxon>Pezizomycotina</taxon>
        <taxon>Dothideomycetes</taxon>
        <taxon>Pleosporomycetidae</taxon>
        <taxon>Pleosporales</taxon>
        <taxon>Lindgomycetaceae</taxon>
        <taxon>Lindgomyces</taxon>
    </lineage>
</organism>
<gene>
    <name evidence="1" type="ORF">BDR25DRAFT_104877</name>
</gene>
<evidence type="ECO:0000313" key="1">
    <source>
        <dbReference type="EMBL" id="KAF2463863.1"/>
    </source>
</evidence>